<dbReference type="PANTHER" id="PTHR12223:SF28">
    <property type="entry name" value="LECTIN, MANNOSE BINDING 1 LIKE"/>
    <property type="match status" value="1"/>
</dbReference>
<reference evidence="12" key="1">
    <citation type="submission" date="2022-11" db="UniProtKB">
        <authorList>
            <consortium name="WormBaseParasite"/>
        </authorList>
    </citation>
    <scope>IDENTIFICATION</scope>
</reference>
<comment type="subcellular location">
    <subcellularLocation>
        <location evidence="1">Endoplasmic reticulum-Golgi intermediate compartment membrane</location>
        <topology evidence="1">Single-pass type I membrane protein</topology>
    </subcellularLocation>
</comment>
<dbReference type="AlphaFoldDB" id="A0A914VJ06"/>
<feature type="chain" id="PRO_5037068584" evidence="9">
    <location>
        <begin position="17"/>
        <end position="511"/>
    </location>
</feature>
<dbReference type="CDD" id="cd06902">
    <property type="entry name" value="lectin_ERGIC-53_ERGL"/>
    <property type="match status" value="1"/>
</dbReference>
<evidence type="ECO:0000313" key="11">
    <source>
        <dbReference type="Proteomes" id="UP000887566"/>
    </source>
</evidence>
<name>A0A914VJ06_9BILA</name>
<dbReference type="WBParaSite" id="PSAMB.scaffold2019size25990.g16029.t1">
    <property type="protein sequence ID" value="PSAMB.scaffold2019size25990.g16029.t1"/>
    <property type="gene ID" value="PSAMB.scaffold2019size25990.g16029"/>
</dbReference>
<evidence type="ECO:0000256" key="1">
    <source>
        <dbReference type="ARBA" id="ARBA00004151"/>
    </source>
</evidence>
<evidence type="ECO:0000259" key="10">
    <source>
        <dbReference type="PROSITE" id="PS51328"/>
    </source>
</evidence>
<feature type="signal peptide" evidence="9">
    <location>
        <begin position="1"/>
        <end position="16"/>
    </location>
</feature>
<keyword evidence="7" id="KW-1015">Disulfide bond</keyword>
<dbReference type="GO" id="GO:0005537">
    <property type="term" value="F:D-mannose binding"/>
    <property type="evidence" value="ECO:0007669"/>
    <property type="project" value="TreeGrafter"/>
</dbReference>
<evidence type="ECO:0000313" key="12">
    <source>
        <dbReference type="WBParaSite" id="PSAMB.scaffold2019size25990.g16029.t1"/>
    </source>
</evidence>
<proteinExistence type="predicted"/>
<dbReference type="InterPro" id="IPR051136">
    <property type="entry name" value="Intracellular_Lectin-GPT"/>
</dbReference>
<dbReference type="GO" id="GO:0030134">
    <property type="term" value="C:COPII-coated ER to Golgi transport vesicle"/>
    <property type="evidence" value="ECO:0007669"/>
    <property type="project" value="TreeGrafter"/>
</dbReference>
<keyword evidence="6 8" id="KW-0472">Membrane</keyword>
<sequence>MHVALVLAMMATLSWAQTPQLHRKFEYKHSFRAPNLAQRDGTIPFWMVSGDAIASMEQLRLAPSMRSRRGIAWNKRVMSESESFEVEMSIKVTGQGRIGADGLAVWYTAQQGTLGPVFGSNDYWTGLGLMFDSFDNDGQKNNPFVSLMINDGTRSYDHHTDGSQQMLSGCQKDFRNKPFPMKVKIEYLKNVLTVLIHDGMTQNTRYEMCIRVENVILPKNGYFGLSAATGGLADDHDILEFSVYSLNTEMPKPPGTMPQAEQQKYDAEFEKQMQDYEKERQRFKEQHPDKAKDDDVDDFAKYFEDATARELRLIYESQNAIHLVMQQMEQKLQAIVQQQNQHTQMINTVRSGGAVQQQPATGGGAPVAGGGFGQEEKNEALQALRELTSGLRDMRTYVNEIYTRTFNMEQKINQGAGAQPQAAGQGQGTVQQVGGATDFATIKNYLESVQADVRHIRANQNNMGQGNAQGGACPDVACLTSTFFLIIVGAQSALIVVLLMFRRGQEKAKFY</sequence>
<evidence type="ECO:0000256" key="6">
    <source>
        <dbReference type="ARBA" id="ARBA00023136"/>
    </source>
</evidence>
<organism evidence="11 12">
    <name type="scientific">Plectus sambesii</name>
    <dbReference type="NCBI Taxonomy" id="2011161"/>
    <lineage>
        <taxon>Eukaryota</taxon>
        <taxon>Metazoa</taxon>
        <taxon>Ecdysozoa</taxon>
        <taxon>Nematoda</taxon>
        <taxon>Chromadorea</taxon>
        <taxon>Plectida</taxon>
        <taxon>Plectina</taxon>
        <taxon>Plectoidea</taxon>
        <taxon>Plectidae</taxon>
        <taxon>Plectus</taxon>
    </lineage>
</organism>
<dbReference type="SUPFAM" id="SSF49899">
    <property type="entry name" value="Concanavalin A-like lectins/glucanases"/>
    <property type="match status" value="1"/>
</dbReference>
<keyword evidence="5 8" id="KW-1133">Transmembrane helix</keyword>
<keyword evidence="2 8" id="KW-0812">Transmembrane</keyword>
<protein>
    <submittedName>
        <fullName evidence="12">L-type lectin-like domain-containing protein</fullName>
    </submittedName>
</protein>
<keyword evidence="3 9" id="KW-0732">Signal</keyword>
<feature type="domain" description="L-type lectin-like" evidence="10">
    <location>
        <begin position="23"/>
        <end position="246"/>
    </location>
</feature>
<evidence type="ECO:0000256" key="8">
    <source>
        <dbReference type="SAM" id="Phobius"/>
    </source>
</evidence>
<dbReference type="GO" id="GO:0006888">
    <property type="term" value="P:endoplasmic reticulum to Golgi vesicle-mediated transport"/>
    <property type="evidence" value="ECO:0007669"/>
    <property type="project" value="TreeGrafter"/>
</dbReference>
<dbReference type="GO" id="GO:0000139">
    <property type="term" value="C:Golgi membrane"/>
    <property type="evidence" value="ECO:0007669"/>
    <property type="project" value="TreeGrafter"/>
</dbReference>
<dbReference type="InterPro" id="IPR013320">
    <property type="entry name" value="ConA-like_dom_sf"/>
</dbReference>
<dbReference type="FunFam" id="2.60.120.200:FF:000028">
    <property type="entry name" value="Blast:Protein ERGIC-53"/>
    <property type="match status" value="1"/>
</dbReference>
<evidence type="ECO:0000256" key="2">
    <source>
        <dbReference type="ARBA" id="ARBA00022692"/>
    </source>
</evidence>
<keyword evidence="4" id="KW-0430">Lectin</keyword>
<keyword evidence="11" id="KW-1185">Reference proteome</keyword>
<dbReference type="PANTHER" id="PTHR12223">
    <property type="entry name" value="VESICULAR MANNOSE-BINDING LECTIN"/>
    <property type="match status" value="1"/>
</dbReference>
<evidence type="ECO:0000256" key="7">
    <source>
        <dbReference type="ARBA" id="ARBA00023157"/>
    </source>
</evidence>
<accession>A0A914VJ06</accession>
<dbReference type="GO" id="GO:0005789">
    <property type="term" value="C:endoplasmic reticulum membrane"/>
    <property type="evidence" value="ECO:0007669"/>
    <property type="project" value="TreeGrafter"/>
</dbReference>
<dbReference type="PROSITE" id="PS51328">
    <property type="entry name" value="L_LECTIN_LIKE"/>
    <property type="match status" value="1"/>
</dbReference>
<dbReference type="Gene3D" id="2.60.120.200">
    <property type="match status" value="1"/>
</dbReference>
<evidence type="ECO:0000256" key="9">
    <source>
        <dbReference type="SAM" id="SignalP"/>
    </source>
</evidence>
<dbReference type="Proteomes" id="UP000887566">
    <property type="component" value="Unplaced"/>
</dbReference>
<evidence type="ECO:0000256" key="5">
    <source>
        <dbReference type="ARBA" id="ARBA00022989"/>
    </source>
</evidence>
<evidence type="ECO:0000256" key="4">
    <source>
        <dbReference type="ARBA" id="ARBA00022734"/>
    </source>
</evidence>
<dbReference type="InterPro" id="IPR005052">
    <property type="entry name" value="Lectin_leg"/>
</dbReference>
<feature type="transmembrane region" description="Helical" evidence="8">
    <location>
        <begin position="483"/>
        <end position="501"/>
    </location>
</feature>
<dbReference type="GO" id="GO:0033116">
    <property type="term" value="C:endoplasmic reticulum-Golgi intermediate compartment membrane"/>
    <property type="evidence" value="ECO:0007669"/>
    <property type="project" value="UniProtKB-SubCell"/>
</dbReference>
<evidence type="ECO:0000256" key="3">
    <source>
        <dbReference type="ARBA" id="ARBA00022729"/>
    </source>
</evidence>
<dbReference type="Pfam" id="PF03388">
    <property type="entry name" value="Lectin_leg-like"/>
    <property type="match status" value="1"/>
</dbReference>